<evidence type="ECO:0000256" key="1">
    <source>
        <dbReference type="ARBA" id="ARBA00004196"/>
    </source>
</evidence>
<dbReference type="PANTHER" id="PTHR30532:SF21">
    <property type="entry name" value="SIDEROPHORE-BINDING LIPOPROTEIN YFIY-RELATED"/>
    <property type="match status" value="1"/>
</dbReference>
<evidence type="ECO:0000256" key="3">
    <source>
        <dbReference type="ARBA" id="ARBA00022448"/>
    </source>
</evidence>
<proteinExistence type="inferred from homology"/>
<evidence type="ECO:0000256" key="4">
    <source>
        <dbReference type="ARBA" id="ARBA00022729"/>
    </source>
</evidence>
<protein>
    <recommendedName>
        <fullName evidence="6">Fe/B12 periplasmic-binding domain-containing protein</fullName>
    </recommendedName>
</protein>
<gene>
    <name evidence="7" type="ORF">BBD42_19190</name>
</gene>
<organism evidence="7">
    <name type="scientific">Paenibacillus sp. BIHB 4019</name>
    <dbReference type="NCBI Taxonomy" id="1870819"/>
    <lineage>
        <taxon>Bacteria</taxon>
        <taxon>Bacillati</taxon>
        <taxon>Bacillota</taxon>
        <taxon>Bacilli</taxon>
        <taxon>Bacillales</taxon>
        <taxon>Paenibacillaceae</taxon>
        <taxon>Paenibacillus</taxon>
    </lineage>
</organism>
<dbReference type="SUPFAM" id="SSF53807">
    <property type="entry name" value="Helical backbone' metal receptor"/>
    <property type="match status" value="1"/>
</dbReference>
<reference evidence="7" key="1">
    <citation type="submission" date="2016-08" db="EMBL/GenBank/DDBJ databases">
        <title>Complete Genome Seqeunce of Paenibacillus sp. BIHB 4019 from tea rhizoplane.</title>
        <authorList>
            <person name="Thakur R."/>
            <person name="Swarnkar M.K."/>
            <person name="Gulati A."/>
        </authorList>
    </citation>
    <scope>NUCLEOTIDE SEQUENCE [LARGE SCALE GENOMIC DNA]</scope>
    <source>
        <strain evidence="7">BIHB4019</strain>
    </source>
</reference>
<feature type="signal peptide" evidence="5">
    <location>
        <begin position="1"/>
        <end position="23"/>
    </location>
</feature>
<comment type="similarity">
    <text evidence="2">Belongs to the bacterial solute-binding protein 8 family.</text>
</comment>
<dbReference type="RefSeq" id="WP_099519501.1">
    <property type="nucleotide sequence ID" value="NZ_CP016808.1"/>
</dbReference>
<comment type="subcellular location">
    <subcellularLocation>
        <location evidence="1">Cell envelope</location>
    </subcellularLocation>
</comment>
<evidence type="ECO:0000256" key="2">
    <source>
        <dbReference type="ARBA" id="ARBA00008814"/>
    </source>
</evidence>
<accession>A0A1B2DKZ1</accession>
<keyword evidence="4 5" id="KW-0732">Signal</keyword>
<keyword evidence="3" id="KW-0813">Transport</keyword>
<dbReference type="AlphaFoldDB" id="A0A1B2DKZ1"/>
<dbReference type="PROSITE" id="PS50983">
    <property type="entry name" value="FE_B12_PBP"/>
    <property type="match status" value="1"/>
</dbReference>
<evidence type="ECO:0000313" key="7">
    <source>
        <dbReference type="EMBL" id="ANY68361.1"/>
    </source>
</evidence>
<evidence type="ECO:0000256" key="5">
    <source>
        <dbReference type="SAM" id="SignalP"/>
    </source>
</evidence>
<sequence>MSKFHRIFILMLLVIVTACGGNAGTQPEGAAADGAATASSSPAAAVDTNSAGDKRIVSLSILHTSNLLALGIQPYGAVTQAGKDFLPHAAPLLEGTVNLGNSQEPNLEAIVDAAPDLIIGQDELLKGNRAELEKIAPVYSLPAFGEMTWREQLLELGKETGREQEAHQFMTDYDEKLAKVKANVKQAIGEDTVLVIRVMAKEIRLYGLDRSYGSLLYEDLGLNPVAGLEKFPEGPQAISREVLPEYDADRILLEVAKADEAQALYAELQNSAIWNNMKAVKNGHIYMIEQQPWLDYSALGMLKSLELADSLLTSKE</sequence>
<dbReference type="InterPro" id="IPR051313">
    <property type="entry name" value="Bact_iron-sidero_bind"/>
</dbReference>
<evidence type="ECO:0000259" key="6">
    <source>
        <dbReference type="PROSITE" id="PS50983"/>
    </source>
</evidence>
<dbReference type="EMBL" id="CP016808">
    <property type="protein sequence ID" value="ANY68361.1"/>
    <property type="molecule type" value="Genomic_DNA"/>
</dbReference>
<dbReference type="InterPro" id="IPR002491">
    <property type="entry name" value="ABC_transptr_periplasmic_BD"/>
</dbReference>
<dbReference type="PROSITE" id="PS51257">
    <property type="entry name" value="PROKAR_LIPOPROTEIN"/>
    <property type="match status" value="1"/>
</dbReference>
<dbReference type="GO" id="GO:0030288">
    <property type="term" value="C:outer membrane-bounded periplasmic space"/>
    <property type="evidence" value="ECO:0007669"/>
    <property type="project" value="TreeGrafter"/>
</dbReference>
<dbReference type="Gene3D" id="3.40.50.1980">
    <property type="entry name" value="Nitrogenase molybdenum iron protein domain"/>
    <property type="match status" value="2"/>
</dbReference>
<dbReference type="Pfam" id="PF01497">
    <property type="entry name" value="Peripla_BP_2"/>
    <property type="match status" value="1"/>
</dbReference>
<name>A0A1B2DKZ1_9BACL</name>
<dbReference type="PANTHER" id="PTHR30532">
    <property type="entry name" value="IRON III DICITRATE-BINDING PERIPLASMIC PROTEIN"/>
    <property type="match status" value="1"/>
</dbReference>
<feature type="domain" description="Fe/B12 periplasmic-binding" evidence="6">
    <location>
        <begin position="55"/>
        <end position="316"/>
    </location>
</feature>
<dbReference type="GO" id="GO:1901678">
    <property type="term" value="P:iron coordination entity transport"/>
    <property type="evidence" value="ECO:0007669"/>
    <property type="project" value="UniProtKB-ARBA"/>
</dbReference>
<feature type="chain" id="PRO_5038441632" description="Fe/B12 periplasmic-binding domain-containing protein" evidence="5">
    <location>
        <begin position="24"/>
        <end position="316"/>
    </location>
</feature>